<dbReference type="PROSITE" id="PS50110">
    <property type="entry name" value="RESPONSE_REGULATORY"/>
    <property type="match status" value="1"/>
</dbReference>
<keyword evidence="1 2" id="KW-0597">Phosphoprotein</keyword>
<name>A0A839YXF4_9SPHN</name>
<gene>
    <name evidence="4" type="ORF">FHS50_000021</name>
</gene>
<feature type="modified residue" description="4-aspartylphosphate" evidence="2">
    <location>
        <position position="58"/>
    </location>
</feature>
<evidence type="ECO:0000313" key="4">
    <source>
        <dbReference type="EMBL" id="MBB3762998.1"/>
    </source>
</evidence>
<proteinExistence type="predicted"/>
<dbReference type="GO" id="GO:0000160">
    <property type="term" value="P:phosphorelay signal transduction system"/>
    <property type="evidence" value="ECO:0007669"/>
    <property type="project" value="InterPro"/>
</dbReference>
<feature type="domain" description="Response regulatory" evidence="3">
    <location>
        <begin position="8"/>
        <end position="119"/>
    </location>
</feature>
<dbReference type="EMBL" id="JACICF010000001">
    <property type="protein sequence ID" value="MBB3762998.1"/>
    <property type="molecule type" value="Genomic_DNA"/>
</dbReference>
<keyword evidence="5" id="KW-1185">Reference proteome</keyword>
<dbReference type="Proteomes" id="UP000578569">
    <property type="component" value="Unassembled WGS sequence"/>
</dbReference>
<evidence type="ECO:0000256" key="1">
    <source>
        <dbReference type="ARBA" id="ARBA00022553"/>
    </source>
</evidence>
<protein>
    <submittedName>
        <fullName evidence="4">CheY-like chemotaxis protein</fullName>
    </submittedName>
</protein>
<dbReference type="RefSeq" id="WP_183932337.1">
    <property type="nucleotide sequence ID" value="NZ_JACICF010000001.1"/>
</dbReference>
<organism evidence="4 5">
    <name type="scientific">Sphingomicrobium lutaoense</name>
    <dbReference type="NCBI Taxonomy" id="515949"/>
    <lineage>
        <taxon>Bacteria</taxon>
        <taxon>Pseudomonadati</taxon>
        <taxon>Pseudomonadota</taxon>
        <taxon>Alphaproteobacteria</taxon>
        <taxon>Sphingomonadales</taxon>
        <taxon>Sphingomonadaceae</taxon>
        <taxon>Sphingomicrobium</taxon>
    </lineage>
</organism>
<dbReference type="SMART" id="SM00448">
    <property type="entry name" value="REC"/>
    <property type="match status" value="1"/>
</dbReference>
<dbReference type="InterPro" id="IPR001789">
    <property type="entry name" value="Sig_transdc_resp-reg_receiver"/>
</dbReference>
<evidence type="ECO:0000259" key="3">
    <source>
        <dbReference type="PROSITE" id="PS50110"/>
    </source>
</evidence>
<reference evidence="4 5" key="1">
    <citation type="submission" date="2020-08" db="EMBL/GenBank/DDBJ databases">
        <title>Genomic Encyclopedia of Type Strains, Phase IV (KMG-IV): sequencing the most valuable type-strain genomes for metagenomic binning, comparative biology and taxonomic classification.</title>
        <authorList>
            <person name="Goeker M."/>
        </authorList>
    </citation>
    <scope>NUCLEOTIDE SEQUENCE [LARGE SCALE GENOMIC DNA]</scope>
    <source>
        <strain evidence="4 5">DSM 24194</strain>
    </source>
</reference>
<dbReference type="Gene3D" id="3.40.50.2300">
    <property type="match status" value="1"/>
</dbReference>
<comment type="caution">
    <text evidence="4">The sequence shown here is derived from an EMBL/GenBank/DDBJ whole genome shotgun (WGS) entry which is preliminary data.</text>
</comment>
<sequence length="121" mass="13280">MPDDKRQKILVVEDEYLIALDITHTLEDAGFLVVGPHETVADSLEQLAEGMPDCAILDVQLDGEDIELVAVALTNNQVPIIFHSGHAKPSDLEQRFPGSYFCGKPCTPSHLIQTLRTAVSR</sequence>
<dbReference type="PANTHER" id="PTHR44591">
    <property type="entry name" value="STRESS RESPONSE REGULATOR PROTEIN 1"/>
    <property type="match status" value="1"/>
</dbReference>
<evidence type="ECO:0000313" key="5">
    <source>
        <dbReference type="Proteomes" id="UP000578569"/>
    </source>
</evidence>
<dbReference type="SUPFAM" id="SSF52172">
    <property type="entry name" value="CheY-like"/>
    <property type="match status" value="1"/>
</dbReference>
<dbReference type="Pfam" id="PF00072">
    <property type="entry name" value="Response_reg"/>
    <property type="match status" value="1"/>
</dbReference>
<evidence type="ECO:0000256" key="2">
    <source>
        <dbReference type="PROSITE-ProRule" id="PRU00169"/>
    </source>
</evidence>
<accession>A0A839YXF4</accession>
<dbReference type="PANTHER" id="PTHR44591:SF3">
    <property type="entry name" value="RESPONSE REGULATORY DOMAIN-CONTAINING PROTEIN"/>
    <property type="match status" value="1"/>
</dbReference>
<dbReference type="InterPro" id="IPR050595">
    <property type="entry name" value="Bact_response_regulator"/>
</dbReference>
<dbReference type="InterPro" id="IPR011006">
    <property type="entry name" value="CheY-like_superfamily"/>
</dbReference>
<dbReference type="AlphaFoldDB" id="A0A839YXF4"/>